<dbReference type="KEGG" id="llu:AKJ09_02145"/>
<dbReference type="PATRIC" id="fig|1391654.3.peg.2161"/>
<organism evidence="1 2">
    <name type="scientific">Labilithrix luteola</name>
    <dbReference type="NCBI Taxonomy" id="1391654"/>
    <lineage>
        <taxon>Bacteria</taxon>
        <taxon>Pseudomonadati</taxon>
        <taxon>Myxococcota</taxon>
        <taxon>Polyangia</taxon>
        <taxon>Polyangiales</taxon>
        <taxon>Labilitrichaceae</taxon>
        <taxon>Labilithrix</taxon>
    </lineage>
</organism>
<dbReference type="RefSeq" id="WP_146646921.1">
    <property type="nucleotide sequence ID" value="NZ_CP012333.1"/>
</dbReference>
<dbReference type="SUPFAM" id="SSF46785">
    <property type="entry name" value="Winged helix' DNA-binding domain"/>
    <property type="match status" value="1"/>
</dbReference>
<proteinExistence type="predicted"/>
<dbReference type="Proteomes" id="UP000064967">
    <property type="component" value="Chromosome"/>
</dbReference>
<sequence>MDDGPIANEVEALLRDRIESLEQLELLLLLREHASESWLPSKAGVELGLAEPMATQALEHLVRGGLIVERSTESGRAFRYAPISAALVEAAGELARAYTERRGEVMRQLSANAVARVRAAASRMFSYSFLTARKRD</sequence>
<evidence type="ECO:0008006" key="3">
    <source>
        <dbReference type="Google" id="ProtNLM"/>
    </source>
</evidence>
<evidence type="ECO:0000313" key="2">
    <source>
        <dbReference type="Proteomes" id="UP000064967"/>
    </source>
</evidence>
<dbReference type="InterPro" id="IPR036390">
    <property type="entry name" value="WH_DNA-bd_sf"/>
</dbReference>
<evidence type="ECO:0000313" key="1">
    <source>
        <dbReference type="EMBL" id="AKU95481.1"/>
    </source>
</evidence>
<accession>A0A0K1PQ20</accession>
<reference evidence="1 2" key="1">
    <citation type="submission" date="2015-08" db="EMBL/GenBank/DDBJ databases">
        <authorList>
            <person name="Babu N.S."/>
            <person name="Beckwith C.J."/>
            <person name="Beseler K.G."/>
            <person name="Brison A."/>
            <person name="Carone J.V."/>
            <person name="Caskin T.P."/>
            <person name="Diamond M."/>
            <person name="Durham M.E."/>
            <person name="Foxe J.M."/>
            <person name="Go M."/>
            <person name="Henderson B.A."/>
            <person name="Jones I.B."/>
            <person name="McGettigan J.A."/>
            <person name="Micheletti S.J."/>
            <person name="Nasrallah M.E."/>
            <person name="Ortiz D."/>
            <person name="Piller C.R."/>
            <person name="Privatt S.R."/>
            <person name="Schneider S.L."/>
            <person name="Sharp S."/>
            <person name="Smith T.C."/>
            <person name="Stanton J.D."/>
            <person name="Ullery H.E."/>
            <person name="Wilson R.J."/>
            <person name="Serrano M.G."/>
            <person name="Buck G."/>
            <person name="Lee V."/>
            <person name="Wang Y."/>
            <person name="Carvalho R."/>
            <person name="Voegtly L."/>
            <person name="Shi R."/>
            <person name="Duckworth R."/>
            <person name="Johnson A."/>
            <person name="Loviza R."/>
            <person name="Walstead R."/>
            <person name="Shah Z."/>
            <person name="Kiflezghi M."/>
            <person name="Wade K."/>
            <person name="Ball S.L."/>
            <person name="Bradley K.W."/>
            <person name="Asai D.J."/>
            <person name="Bowman C.A."/>
            <person name="Russell D.A."/>
            <person name="Pope W.H."/>
            <person name="Jacobs-Sera D."/>
            <person name="Hendrix R.W."/>
            <person name="Hatfull G.F."/>
        </authorList>
    </citation>
    <scope>NUCLEOTIDE SEQUENCE [LARGE SCALE GENOMIC DNA]</scope>
    <source>
        <strain evidence="1 2">DSM 27648</strain>
    </source>
</reference>
<protein>
    <recommendedName>
        <fullName evidence="3">HTH marR-type domain-containing protein</fullName>
    </recommendedName>
</protein>
<dbReference type="AlphaFoldDB" id="A0A0K1PQ20"/>
<gene>
    <name evidence="1" type="ORF">AKJ09_02145</name>
</gene>
<dbReference type="Gene3D" id="1.10.10.10">
    <property type="entry name" value="Winged helix-like DNA-binding domain superfamily/Winged helix DNA-binding domain"/>
    <property type="match status" value="1"/>
</dbReference>
<name>A0A0K1PQ20_9BACT</name>
<dbReference type="InterPro" id="IPR036388">
    <property type="entry name" value="WH-like_DNA-bd_sf"/>
</dbReference>
<keyword evidence="2" id="KW-1185">Reference proteome</keyword>
<dbReference type="EMBL" id="CP012333">
    <property type="protein sequence ID" value="AKU95481.1"/>
    <property type="molecule type" value="Genomic_DNA"/>
</dbReference>